<evidence type="ECO:0000259" key="1">
    <source>
        <dbReference type="Pfam" id="PF06969"/>
    </source>
</evidence>
<dbReference type="Gene3D" id="1.10.10.920">
    <property type="match status" value="1"/>
</dbReference>
<evidence type="ECO:0000313" key="3">
    <source>
        <dbReference type="Proteomes" id="UP000294164"/>
    </source>
</evidence>
<name>A0A4Q8M2A2_9GAMM</name>
<dbReference type="InterPro" id="IPR010723">
    <property type="entry name" value="HemN_C"/>
</dbReference>
<comment type="caution">
    <text evidence="2">The sequence shown here is derived from an EMBL/GenBank/DDBJ whole genome shotgun (WGS) entry which is preliminary data.</text>
</comment>
<evidence type="ECO:0000313" key="2">
    <source>
        <dbReference type="EMBL" id="TAA40247.1"/>
    </source>
</evidence>
<accession>A0A4Q8M2A2</accession>
<organism evidence="2 3">
    <name type="scientific">Pseudoxanthomonas winnipegensis</name>
    <dbReference type="NCBI Taxonomy" id="2480810"/>
    <lineage>
        <taxon>Bacteria</taxon>
        <taxon>Pseudomonadati</taxon>
        <taxon>Pseudomonadota</taxon>
        <taxon>Gammaproteobacteria</taxon>
        <taxon>Lysobacterales</taxon>
        <taxon>Lysobacteraceae</taxon>
        <taxon>Pseudoxanthomonas</taxon>
    </lineage>
</organism>
<dbReference type="InterPro" id="IPR058240">
    <property type="entry name" value="rSAM_sf"/>
</dbReference>
<dbReference type="Pfam" id="PF06969">
    <property type="entry name" value="HemN_C"/>
    <property type="match status" value="1"/>
</dbReference>
<dbReference type="Proteomes" id="UP000294164">
    <property type="component" value="Unassembled WGS sequence"/>
</dbReference>
<reference evidence="2 3" key="1">
    <citation type="submission" date="2019-02" db="EMBL/GenBank/DDBJ databases">
        <title>WGS of Pseudoxanthomonas species novum from clinical isolates.</title>
        <authorList>
            <person name="Bernier A.-M."/>
            <person name="Bernard K."/>
            <person name="Vachon A."/>
        </authorList>
    </citation>
    <scope>NUCLEOTIDE SEQUENCE [LARGE SCALE GENOMIC DNA]</scope>
    <source>
        <strain evidence="2 3">NML130969</strain>
    </source>
</reference>
<gene>
    <name evidence="2" type="ORF">EA655_13965</name>
</gene>
<feature type="domain" description="HemN C-terminal" evidence="1">
    <location>
        <begin position="319"/>
        <end position="385"/>
    </location>
</feature>
<dbReference type="AlphaFoldDB" id="A0A4Q8M2A2"/>
<protein>
    <submittedName>
        <fullName evidence="2">Coproporphyrinogen III oxidase</fullName>
    </submittedName>
</protein>
<dbReference type="EMBL" id="SHMG01000008">
    <property type="protein sequence ID" value="TAA40247.1"/>
    <property type="molecule type" value="Genomic_DNA"/>
</dbReference>
<dbReference type="SUPFAM" id="SSF102114">
    <property type="entry name" value="Radical SAM enzymes"/>
    <property type="match status" value="1"/>
</dbReference>
<proteinExistence type="predicted"/>
<dbReference type="RefSeq" id="WP_130535129.1">
    <property type="nucleotide sequence ID" value="NZ_SHMG01000008.1"/>
</dbReference>
<sequence length="403" mass="44240">MSVETAEMDDATLHVALLQQPAHVLFPAPAELSPGFAEAGWRAAMQASNEHLIPRALTLGFCAPAHDPEPAENVLDALLVCLRLHANMLASDREVAAMVLQPGIVEHLPPALLGRLLDAVPEQLCTNARPQVEVRLDAASDVVPASLRGGGCTRMTVIDHAGVDGSAMLAQAQQAGFTACYYQLRVPCYADVSFLQRLQRVLELAPERIILPSPALLPEYPLPADWLQAWRLLRAAGYLPLGGDHYQRPDLPMPLRNGDGQRHCDLLGVPRRERHDLLGIGVGACSQIGDVICRIAPEPRSWRACLVVGQPGISSGLILSEHERMTDEVVQSLACDHALDMRAFEWRNAQPFDACFEHAWSRVAMFIERGWLRRDGDMLLIQNEGELLWRMIAACFRPLAAVA</sequence>
<dbReference type="OrthoDB" id="6052280at2"/>